<organism evidence="7">
    <name type="scientific">Rheinheimera sp. BAL341</name>
    <dbReference type="NCBI Taxonomy" id="1708203"/>
    <lineage>
        <taxon>Bacteria</taxon>
        <taxon>Pseudomonadati</taxon>
        <taxon>Pseudomonadota</taxon>
        <taxon>Gammaproteobacteria</taxon>
        <taxon>Chromatiales</taxon>
        <taxon>Chromatiaceae</taxon>
        <taxon>Rheinheimera</taxon>
    </lineage>
</organism>
<comment type="subcellular location">
    <subcellularLocation>
        <location evidence="1">Membrane</location>
        <topology evidence="1">Multi-pass membrane protein</topology>
    </subcellularLocation>
</comment>
<evidence type="ECO:0000256" key="4">
    <source>
        <dbReference type="ARBA" id="ARBA00023136"/>
    </source>
</evidence>
<dbReference type="InterPro" id="IPR027469">
    <property type="entry name" value="Cation_efflux_TMD_sf"/>
</dbReference>
<keyword evidence="2 5" id="KW-0812">Transmembrane</keyword>
<dbReference type="Gene3D" id="1.20.1510.10">
    <property type="entry name" value="Cation efflux protein transmembrane domain"/>
    <property type="match status" value="1"/>
</dbReference>
<dbReference type="GO" id="GO:0006829">
    <property type="term" value="P:zinc ion transport"/>
    <property type="evidence" value="ECO:0007669"/>
    <property type="project" value="UniProtKB-KW"/>
</dbReference>
<evidence type="ECO:0000256" key="5">
    <source>
        <dbReference type="SAM" id="Phobius"/>
    </source>
</evidence>
<feature type="domain" description="Cation efflux protein transmembrane" evidence="6">
    <location>
        <begin position="13"/>
        <end position="220"/>
    </location>
</feature>
<keyword evidence="4 5" id="KW-0472">Membrane</keyword>
<evidence type="ECO:0000256" key="1">
    <source>
        <dbReference type="ARBA" id="ARBA00004141"/>
    </source>
</evidence>
<feature type="transmembrane region" description="Helical" evidence="5">
    <location>
        <begin position="159"/>
        <end position="178"/>
    </location>
</feature>
<sequence>MTDIFRREKRSMIAAMIGSLIMAVSGVVAGIIGNSEAIMMDGLFSTIGFVFALLGLRISQRLKNGPDRIRPEGYGAEESLFTAFRALTVLGLIIFAAGNSSMTIYQYVATGEASGLILGPILVYFFFIGILCSILWSFHYRNWILSGKRSDILRLEAKATAFDGLITGIVAIAFFSAYHFQDSFIAPIVPIIDSLVVLILCLIFFSNFFSDFKSGISELIKSTAHPNDIASIRRAIRQILIDEFGKIQDLTVIKTGRIYEVNIYYTPKFKISASEIDLLQDKLTQSIQNVIEGARVRMLVTERKRSGL</sequence>
<evidence type="ECO:0000259" key="6">
    <source>
        <dbReference type="Pfam" id="PF01545"/>
    </source>
</evidence>
<reference evidence="7" key="1">
    <citation type="submission" date="2019-04" db="EMBL/GenBank/DDBJ databases">
        <authorList>
            <person name="Brambilla D."/>
        </authorList>
    </citation>
    <scope>NUCLEOTIDE SEQUENCE</scope>
    <source>
        <strain evidence="7">BAL1</strain>
    </source>
</reference>
<feature type="transmembrane region" description="Helical" evidence="5">
    <location>
        <begin position="38"/>
        <end position="58"/>
    </location>
</feature>
<keyword evidence="3 5" id="KW-1133">Transmembrane helix</keyword>
<name>A0A486XTN9_9GAMM</name>
<dbReference type="EMBL" id="CAAJGR010000017">
    <property type="protein sequence ID" value="VHO05970.1"/>
    <property type="molecule type" value="Genomic_DNA"/>
</dbReference>
<evidence type="ECO:0000313" key="7">
    <source>
        <dbReference type="EMBL" id="VHO05970.1"/>
    </source>
</evidence>
<feature type="transmembrane region" description="Helical" evidence="5">
    <location>
        <begin position="184"/>
        <end position="205"/>
    </location>
</feature>
<accession>A0A486XTN9</accession>
<dbReference type="InterPro" id="IPR058533">
    <property type="entry name" value="Cation_efflux_TM"/>
</dbReference>
<dbReference type="AlphaFoldDB" id="A0A486XTN9"/>
<proteinExistence type="predicted"/>
<feature type="transmembrane region" description="Helical" evidence="5">
    <location>
        <begin position="12"/>
        <end position="32"/>
    </location>
</feature>
<dbReference type="SUPFAM" id="SSF161111">
    <property type="entry name" value="Cation efflux protein transmembrane domain-like"/>
    <property type="match status" value="1"/>
</dbReference>
<evidence type="ECO:0000256" key="2">
    <source>
        <dbReference type="ARBA" id="ARBA00022692"/>
    </source>
</evidence>
<feature type="transmembrane region" description="Helical" evidence="5">
    <location>
        <begin position="117"/>
        <end position="138"/>
    </location>
</feature>
<dbReference type="Pfam" id="PF01545">
    <property type="entry name" value="Cation_efflux"/>
    <property type="match status" value="1"/>
</dbReference>
<evidence type="ECO:0000256" key="3">
    <source>
        <dbReference type="ARBA" id="ARBA00022989"/>
    </source>
</evidence>
<dbReference type="GO" id="GO:0016020">
    <property type="term" value="C:membrane"/>
    <property type="evidence" value="ECO:0007669"/>
    <property type="project" value="UniProtKB-SubCell"/>
</dbReference>
<dbReference type="GO" id="GO:0008324">
    <property type="term" value="F:monoatomic cation transmembrane transporter activity"/>
    <property type="evidence" value="ECO:0007669"/>
    <property type="project" value="InterPro"/>
</dbReference>
<feature type="transmembrane region" description="Helical" evidence="5">
    <location>
        <begin position="79"/>
        <end position="97"/>
    </location>
</feature>
<protein>
    <submittedName>
        <fullName evidence="7">Cobalt-zinc-cadmium resistance protein</fullName>
    </submittedName>
</protein>
<gene>
    <name evidence="7" type="ORF">BAL341_3040</name>
</gene>